<dbReference type="EMBL" id="DXAQ01000071">
    <property type="protein sequence ID" value="HIZ89170.1"/>
    <property type="molecule type" value="Genomic_DNA"/>
</dbReference>
<gene>
    <name evidence="1" type="ORF">H9804_04435</name>
</gene>
<dbReference type="PANTHER" id="PTHR35332">
    <property type="entry name" value="REGULATION OF ENOLASE PROTEIN 1"/>
    <property type="match status" value="1"/>
</dbReference>
<reference evidence="1" key="2">
    <citation type="submission" date="2021-04" db="EMBL/GenBank/DDBJ databases">
        <authorList>
            <person name="Gilroy R."/>
        </authorList>
    </citation>
    <scope>NUCLEOTIDE SEQUENCE</scope>
    <source>
        <strain evidence="1">ChiW4-1371</strain>
    </source>
</reference>
<dbReference type="PANTHER" id="PTHR35332:SF2">
    <property type="entry name" value="REGULATION OF ENOLASE PROTEIN 1"/>
    <property type="match status" value="1"/>
</dbReference>
<evidence type="ECO:0000313" key="2">
    <source>
        <dbReference type="Proteomes" id="UP000824176"/>
    </source>
</evidence>
<dbReference type="Proteomes" id="UP000824176">
    <property type="component" value="Unassembled WGS sequence"/>
</dbReference>
<dbReference type="Gene3D" id="2.60.120.200">
    <property type="match status" value="1"/>
</dbReference>
<protein>
    <submittedName>
        <fullName evidence="1">DUF1349 domain-containing protein</fullName>
    </submittedName>
</protein>
<sequence length="204" mass="23926">MNFTDTNLKWIREPSKYSIENDKISIVTEPYTDLWQKTYYKFINDNAPVLQTETSDKYFSFTVKAYSKGKHRFDQCGIAVYLDSENWIKSSIEYENTEYQHLGSVVTNAGYSDWATTEISADIKEIWYRLSRREHDFKIEYSFNGKDYKQMRICHLNNANDKISFGIYACSPENSSFQAVFTNMQITECIWAAHNGQQPDNNLL</sequence>
<reference evidence="1" key="1">
    <citation type="journal article" date="2021" name="PeerJ">
        <title>Extensive microbial diversity within the chicken gut microbiome revealed by metagenomics and culture.</title>
        <authorList>
            <person name="Gilroy R."/>
            <person name="Ravi A."/>
            <person name="Getino M."/>
            <person name="Pursley I."/>
            <person name="Horton D.L."/>
            <person name="Alikhan N.F."/>
            <person name="Baker D."/>
            <person name="Gharbi K."/>
            <person name="Hall N."/>
            <person name="Watson M."/>
            <person name="Adriaenssens E.M."/>
            <person name="Foster-Nyarko E."/>
            <person name="Jarju S."/>
            <person name="Secka A."/>
            <person name="Antonio M."/>
            <person name="Oren A."/>
            <person name="Chaudhuri R.R."/>
            <person name="La Ragione R."/>
            <person name="Hildebrand F."/>
            <person name="Pallen M.J."/>
        </authorList>
    </citation>
    <scope>NUCLEOTIDE SEQUENCE</scope>
    <source>
        <strain evidence="1">ChiW4-1371</strain>
    </source>
</reference>
<dbReference type="InterPro" id="IPR015987">
    <property type="entry name" value="UCP022704"/>
</dbReference>
<dbReference type="InterPro" id="IPR013320">
    <property type="entry name" value="ConA-like_dom_sf"/>
</dbReference>
<dbReference type="SUPFAM" id="SSF49899">
    <property type="entry name" value="Concanavalin A-like lectins/glucanases"/>
    <property type="match status" value="1"/>
</dbReference>
<comment type="caution">
    <text evidence="1">The sequence shown here is derived from an EMBL/GenBank/DDBJ whole genome shotgun (WGS) entry which is preliminary data.</text>
</comment>
<dbReference type="PIRSF" id="PIRSF022704">
    <property type="entry name" value="UCP022704"/>
    <property type="match status" value="1"/>
</dbReference>
<proteinExistence type="predicted"/>
<evidence type="ECO:0000313" key="1">
    <source>
        <dbReference type="EMBL" id="HIZ89170.1"/>
    </source>
</evidence>
<name>A0A9D2GUX7_9BACT</name>
<dbReference type="AlphaFoldDB" id="A0A9D2GUX7"/>
<dbReference type="Pfam" id="PF07081">
    <property type="entry name" value="DUF1349"/>
    <property type="match status" value="1"/>
</dbReference>
<dbReference type="InterPro" id="IPR009784">
    <property type="entry name" value="DUF1349"/>
</dbReference>
<accession>A0A9D2GUX7</accession>
<organism evidence="1 2">
    <name type="scientific">Candidatus Mucispirillum faecigallinarum</name>
    <dbReference type="NCBI Taxonomy" id="2838699"/>
    <lineage>
        <taxon>Bacteria</taxon>
        <taxon>Pseudomonadati</taxon>
        <taxon>Deferribacterota</taxon>
        <taxon>Deferribacteres</taxon>
        <taxon>Deferribacterales</taxon>
        <taxon>Mucispirillaceae</taxon>
        <taxon>Mucispirillum</taxon>
    </lineage>
</organism>